<dbReference type="RefSeq" id="WP_343757656.1">
    <property type="nucleotide sequence ID" value="NZ_BAAACG010000001.1"/>
</dbReference>
<dbReference type="PANTHER" id="PTHR43567:SF1">
    <property type="entry name" value="FLAVOREDOXIN"/>
    <property type="match status" value="1"/>
</dbReference>
<accession>A0ABP3UIU7</accession>
<name>A0ABP3UIU7_9CLOT</name>
<protein>
    <submittedName>
        <fullName evidence="5">Flavin reductase family protein</fullName>
    </submittedName>
</protein>
<dbReference type="SMART" id="SM00903">
    <property type="entry name" value="Flavin_Reduct"/>
    <property type="match status" value="1"/>
</dbReference>
<reference evidence="6" key="1">
    <citation type="journal article" date="2019" name="Int. J. Syst. Evol. Microbiol.">
        <title>The Global Catalogue of Microorganisms (GCM) 10K type strain sequencing project: providing services to taxonomists for standard genome sequencing and annotation.</title>
        <authorList>
            <consortium name="The Broad Institute Genomics Platform"/>
            <consortium name="The Broad Institute Genome Sequencing Center for Infectious Disease"/>
            <person name="Wu L."/>
            <person name="Ma J."/>
        </authorList>
    </citation>
    <scope>NUCLEOTIDE SEQUENCE [LARGE SCALE GENOMIC DNA]</scope>
    <source>
        <strain evidence="6">JCM 1407</strain>
    </source>
</reference>
<dbReference type="InterPro" id="IPR012349">
    <property type="entry name" value="Split_barrel_FMN-bd"/>
</dbReference>
<evidence type="ECO:0000256" key="3">
    <source>
        <dbReference type="ARBA" id="ARBA00038054"/>
    </source>
</evidence>
<evidence type="ECO:0000313" key="6">
    <source>
        <dbReference type="Proteomes" id="UP001501510"/>
    </source>
</evidence>
<dbReference type="PANTHER" id="PTHR43567">
    <property type="entry name" value="FLAVOREDOXIN-RELATED-RELATED"/>
    <property type="match status" value="1"/>
</dbReference>
<comment type="caution">
    <text evidence="5">The sequence shown here is derived from an EMBL/GenBank/DDBJ whole genome shotgun (WGS) entry which is preliminary data.</text>
</comment>
<comment type="cofactor">
    <cofactor evidence="1">
        <name>FMN</name>
        <dbReference type="ChEBI" id="CHEBI:58210"/>
    </cofactor>
</comment>
<proteinExistence type="inferred from homology"/>
<dbReference type="InterPro" id="IPR002563">
    <property type="entry name" value="Flavin_Rdtase-like_dom"/>
</dbReference>
<feature type="domain" description="Flavin reductase like" evidence="4">
    <location>
        <begin position="11"/>
        <end position="157"/>
    </location>
</feature>
<gene>
    <name evidence="5" type="ORF">GCM10008906_00570</name>
</gene>
<dbReference type="InterPro" id="IPR052174">
    <property type="entry name" value="Flavoredoxin"/>
</dbReference>
<comment type="similarity">
    <text evidence="3">Belongs to the flavoredoxin family.</text>
</comment>
<evidence type="ECO:0000259" key="4">
    <source>
        <dbReference type="SMART" id="SM00903"/>
    </source>
</evidence>
<dbReference type="Pfam" id="PF01613">
    <property type="entry name" value="Flavin_Reduct"/>
    <property type="match status" value="1"/>
</dbReference>
<dbReference type="Proteomes" id="UP001501510">
    <property type="component" value="Unassembled WGS sequence"/>
</dbReference>
<evidence type="ECO:0000313" key="5">
    <source>
        <dbReference type="EMBL" id="GAA0731751.1"/>
    </source>
</evidence>
<evidence type="ECO:0000256" key="2">
    <source>
        <dbReference type="ARBA" id="ARBA00022630"/>
    </source>
</evidence>
<keyword evidence="6" id="KW-1185">Reference proteome</keyword>
<dbReference type="Gene3D" id="2.30.110.10">
    <property type="entry name" value="Electron Transport, Fmn-binding Protein, Chain A"/>
    <property type="match status" value="1"/>
</dbReference>
<dbReference type="EMBL" id="BAAACG010000001">
    <property type="protein sequence ID" value="GAA0731751.1"/>
    <property type="molecule type" value="Genomic_DNA"/>
</dbReference>
<organism evidence="5 6">
    <name type="scientific">Clostridium oceanicum</name>
    <dbReference type="NCBI Taxonomy" id="1543"/>
    <lineage>
        <taxon>Bacteria</taxon>
        <taxon>Bacillati</taxon>
        <taxon>Bacillota</taxon>
        <taxon>Clostridia</taxon>
        <taxon>Eubacteriales</taxon>
        <taxon>Clostridiaceae</taxon>
        <taxon>Clostridium</taxon>
    </lineage>
</organism>
<dbReference type="SUPFAM" id="SSF50475">
    <property type="entry name" value="FMN-binding split barrel"/>
    <property type="match status" value="1"/>
</dbReference>
<sequence length="166" mass="18453">MEKKVAKAKSCLKPAPDLLISCRDKEGNNNALAVEYACNCSFDPPMVMVGIVPSRYSYHMVKETGKFVVNLVPENLREKYAYLGTHSGKDENKLEKLEMKVADGTKVDAPLLLDCPVNIECTVVDSVKTGSHEMFIGKIEEVHANEDIVDGEGNIDYSKIDLLKFR</sequence>
<keyword evidence="2" id="KW-0285">Flavoprotein</keyword>
<evidence type="ECO:0000256" key="1">
    <source>
        <dbReference type="ARBA" id="ARBA00001917"/>
    </source>
</evidence>